<dbReference type="InterPro" id="IPR050109">
    <property type="entry name" value="HTH-type_TetR-like_transc_reg"/>
</dbReference>
<dbReference type="InterPro" id="IPR001647">
    <property type="entry name" value="HTH_TetR"/>
</dbReference>
<dbReference type="GO" id="GO:0003700">
    <property type="term" value="F:DNA-binding transcription factor activity"/>
    <property type="evidence" value="ECO:0007669"/>
    <property type="project" value="TreeGrafter"/>
</dbReference>
<dbReference type="PANTHER" id="PTHR30055">
    <property type="entry name" value="HTH-TYPE TRANSCRIPTIONAL REGULATOR RUTR"/>
    <property type="match status" value="1"/>
</dbReference>
<keyword evidence="3" id="KW-0804">Transcription</keyword>
<dbReference type="AlphaFoldDB" id="A0A857DJK4"/>
<dbReference type="EMBL" id="CP046996">
    <property type="protein sequence ID" value="QHA01530.1"/>
    <property type="molecule type" value="Genomic_DNA"/>
</dbReference>
<dbReference type="InterPro" id="IPR036271">
    <property type="entry name" value="Tet_transcr_reg_TetR-rel_C_sf"/>
</dbReference>
<dbReference type="RefSeq" id="WP_158208552.1">
    <property type="nucleotide sequence ID" value="NZ_CP046996.1"/>
</dbReference>
<keyword evidence="2 4" id="KW-0238">DNA-binding</keyword>
<feature type="domain" description="HTH tetR-type" evidence="5">
    <location>
        <begin position="4"/>
        <end position="64"/>
    </location>
</feature>
<evidence type="ECO:0000256" key="4">
    <source>
        <dbReference type="PROSITE-ProRule" id="PRU00335"/>
    </source>
</evidence>
<feature type="DNA-binding region" description="H-T-H motif" evidence="4">
    <location>
        <begin position="27"/>
        <end position="46"/>
    </location>
</feature>
<dbReference type="Gene3D" id="1.10.357.10">
    <property type="entry name" value="Tetracycline Repressor, domain 2"/>
    <property type="match status" value="1"/>
</dbReference>
<evidence type="ECO:0000259" key="5">
    <source>
        <dbReference type="PROSITE" id="PS50977"/>
    </source>
</evidence>
<dbReference type="SUPFAM" id="SSF48498">
    <property type="entry name" value="Tetracyclin repressor-like, C-terminal domain"/>
    <property type="match status" value="1"/>
</dbReference>
<evidence type="ECO:0000313" key="6">
    <source>
        <dbReference type="EMBL" id="QHA01530.1"/>
    </source>
</evidence>
<accession>A0A857DJK4</accession>
<reference evidence="6 7" key="1">
    <citation type="submission" date="2019-12" db="EMBL/GenBank/DDBJ databases">
        <title>Sequence classification of anaerobic respiratory reductive dehalogenases: First we see many, then we see few.</title>
        <authorList>
            <person name="Molenda O."/>
            <person name="Puentes Jacome L.A."/>
            <person name="Cao X."/>
            <person name="Nesbo C.L."/>
            <person name="Tang S."/>
            <person name="Morson N."/>
            <person name="Patron J."/>
            <person name="Lomheim L."/>
            <person name="Wishart D.S."/>
            <person name="Edwards E.A."/>
        </authorList>
    </citation>
    <scope>NUCLEOTIDE SEQUENCE [LARGE SCALE GENOMIC DNA]</scope>
    <source>
        <strain evidence="6 7">12DCA</strain>
    </source>
</reference>
<dbReference type="FunFam" id="1.10.10.60:FF:000141">
    <property type="entry name" value="TetR family transcriptional regulator"/>
    <property type="match status" value="1"/>
</dbReference>
<dbReference type="SUPFAM" id="SSF46689">
    <property type="entry name" value="Homeodomain-like"/>
    <property type="match status" value="1"/>
</dbReference>
<keyword evidence="1" id="KW-0805">Transcription regulation</keyword>
<dbReference type="InterPro" id="IPR009057">
    <property type="entry name" value="Homeodomain-like_sf"/>
</dbReference>
<organism evidence="6 7">
    <name type="scientific">Dehalobacter restrictus</name>
    <dbReference type="NCBI Taxonomy" id="55583"/>
    <lineage>
        <taxon>Bacteria</taxon>
        <taxon>Bacillati</taxon>
        <taxon>Bacillota</taxon>
        <taxon>Clostridia</taxon>
        <taxon>Eubacteriales</taxon>
        <taxon>Desulfitobacteriaceae</taxon>
        <taxon>Dehalobacter</taxon>
    </lineage>
</organism>
<dbReference type="GO" id="GO:0045892">
    <property type="term" value="P:negative regulation of DNA-templated transcription"/>
    <property type="evidence" value="ECO:0007669"/>
    <property type="project" value="UniProtKB-ARBA"/>
</dbReference>
<name>A0A857DJK4_9FIRM</name>
<evidence type="ECO:0000256" key="2">
    <source>
        <dbReference type="ARBA" id="ARBA00023125"/>
    </source>
</evidence>
<dbReference type="PRINTS" id="PR00455">
    <property type="entry name" value="HTHTETR"/>
</dbReference>
<proteinExistence type="predicted"/>
<protein>
    <submittedName>
        <fullName evidence="6">TetR family transcriptional regulator</fullName>
    </submittedName>
</protein>
<sequence length="198" mass="22395">MTKERKKTEILRAAGKVFYIKGFEGTKMDDVAKEAGIGKGTVYEYFDSKQQLFEEMAVYNCEEHGRNIQDILEKGGSFKGKIRVLAKYQAELVKEHMPIARMMSCSKIMAREMGAVFIEQNIRVGEIIKKQVVQAMDQGEVRADIDPEFASVAIMGTIMQYCGKKVIFAEAMPEEADYDKIVQVLMSGIGMKPDDNRR</sequence>
<evidence type="ECO:0000256" key="1">
    <source>
        <dbReference type="ARBA" id="ARBA00023015"/>
    </source>
</evidence>
<dbReference type="PANTHER" id="PTHR30055:SF226">
    <property type="entry name" value="HTH-TYPE TRANSCRIPTIONAL REGULATOR PKSA"/>
    <property type="match status" value="1"/>
</dbReference>
<dbReference type="Proteomes" id="UP000430508">
    <property type="component" value="Chromosome"/>
</dbReference>
<dbReference type="GO" id="GO:0000976">
    <property type="term" value="F:transcription cis-regulatory region binding"/>
    <property type="evidence" value="ECO:0007669"/>
    <property type="project" value="TreeGrafter"/>
</dbReference>
<dbReference type="PROSITE" id="PS50977">
    <property type="entry name" value="HTH_TETR_2"/>
    <property type="match status" value="1"/>
</dbReference>
<evidence type="ECO:0000256" key="3">
    <source>
        <dbReference type="ARBA" id="ARBA00023163"/>
    </source>
</evidence>
<dbReference type="Pfam" id="PF00440">
    <property type="entry name" value="TetR_N"/>
    <property type="match status" value="1"/>
</dbReference>
<dbReference type="Gene3D" id="1.10.10.60">
    <property type="entry name" value="Homeodomain-like"/>
    <property type="match status" value="1"/>
</dbReference>
<gene>
    <name evidence="6" type="ORF">GQ588_13215</name>
</gene>
<evidence type="ECO:0000313" key="7">
    <source>
        <dbReference type="Proteomes" id="UP000430508"/>
    </source>
</evidence>